<evidence type="ECO:0000256" key="1">
    <source>
        <dbReference type="SAM" id="MobiDB-lite"/>
    </source>
</evidence>
<dbReference type="KEGG" id="qsa:O6P43_016465"/>
<keyword evidence="6" id="KW-1185">Reference proteome</keyword>
<dbReference type="PANTHER" id="PTHR34200:SF2">
    <property type="entry name" value="TRANSMEMBRANE PROTEIN"/>
    <property type="match status" value="1"/>
</dbReference>
<feature type="compositionally biased region" description="Acidic residues" evidence="1">
    <location>
        <begin position="296"/>
        <end position="306"/>
    </location>
</feature>
<evidence type="ECO:0000313" key="5">
    <source>
        <dbReference type="EMBL" id="KAJ7961075.1"/>
    </source>
</evidence>
<dbReference type="InterPro" id="IPR055780">
    <property type="entry name" value="DUF7356"/>
</dbReference>
<evidence type="ECO:0000313" key="6">
    <source>
        <dbReference type="Proteomes" id="UP001163823"/>
    </source>
</evidence>
<feature type="compositionally biased region" description="Polar residues" evidence="1">
    <location>
        <begin position="319"/>
        <end position="329"/>
    </location>
</feature>
<dbReference type="EMBL" id="JARAOO010000007">
    <property type="protein sequence ID" value="KAJ7961075.1"/>
    <property type="molecule type" value="Genomic_DNA"/>
</dbReference>
<accession>A0AAD7LQE1</accession>
<keyword evidence="2" id="KW-0472">Membrane</keyword>
<feature type="chain" id="PRO_5041992653" evidence="3">
    <location>
        <begin position="23"/>
        <end position="341"/>
    </location>
</feature>
<sequence>MGRNVLLAVLCLFLVVADVSDASFVWWKQRMLVGAAPENNATAIPGTLSPSPVPVDKKLDPKPINESTEKKTDPVASDSATKMDSKGSNSTNSTSPSPTSKEAEKKENHEAEKKKDEEKDGSHSNSNETCDGLIPWCKDLNQMFACVGSYESESNEVTILVQNGGDSAKKVKLTVESNSRELEVPKHQSKKMNVSVTINKSTKLILDAGNGQCVLDMGLLVSYGKFFLRLPSYDKLITPVNGAYFLISAVLVFGGTWACCKLRKKRQHGGVPYQELEMALPGSFSATDVETAEGWDQDWDDDWDDDNAVKTPGGHHVASISSNGLTSRSANREGWESNWDD</sequence>
<name>A0AAD7LQE1_QUISA</name>
<reference evidence="5" key="1">
    <citation type="journal article" date="2023" name="Science">
        <title>Elucidation of the pathway for biosynthesis of saponin adjuvants from the soapbark tree.</title>
        <authorList>
            <person name="Reed J."/>
            <person name="Orme A."/>
            <person name="El-Demerdash A."/>
            <person name="Owen C."/>
            <person name="Martin L.B.B."/>
            <person name="Misra R.C."/>
            <person name="Kikuchi S."/>
            <person name="Rejzek M."/>
            <person name="Martin A.C."/>
            <person name="Harkess A."/>
            <person name="Leebens-Mack J."/>
            <person name="Louveau T."/>
            <person name="Stephenson M.J."/>
            <person name="Osbourn A."/>
        </authorList>
    </citation>
    <scope>NUCLEOTIDE SEQUENCE</scope>
    <source>
        <strain evidence="5">S10</strain>
    </source>
</reference>
<evidence type="ECO:0000259" key="4">
    <source>
        <dbReference type="Pfam" id="PF24053"/>
    </source>
</evidence>
<feature type="signal peptide" evidence="3">
    <location>
        <begin position="1"/>
        <end position="22"/>
    </location>
</feature>
<feature type="domain" description="DUF7356" evidence="4">
    <location>
        <begin position="122"/>
        <end position="219"/>
    </location>
</feature>
<gene>
    <name evidence="5" type="ORF">O6P43_016465</name>
</gene>
<dbReference type="AlphaFoldDB" id="A0AAD7LQE1"/>
<feature type="transmembrane region" description="Helical" evidence="2">
    <location>
        <begin position="242"/>
        <end position="260"/>
    </location>
</feature>
<feature type="region of interest" description="Disordered" evidence="1">
    <location>
        <begin position="296"/>
        <end position="341"/>
    </location>
</feature>
<comment type="caution">
    <text evidence="5">The sequence shown here is derived from an EMBL/GenBank/DDBJ whole genome shotgun (WGS) entry which is preliminary data.</text>
</comment>
<feature type="compositionally biased region" description="Basic and acidic residues" evidence="1">
    <location>
        <begin position="101"/>
        <end position="122"/>
    </location>
</feature>
<dbReference type="Proteomes" id="UP001163823">
    <property type="component" value="Chromosome 7"/>
</dbReference>
<feature type="region of interest" description="Disordered" evidence="1">
    <location>
        <begin position="40"/>
        <end position="128"/>
    </location>
</feature>
<feature type="compositionally biased region" description="Low complexity" evidence="1">
    <location>
        <begin position="88"/>
        <end position="100"/>
    </location>
</feature>
<dbReference type="PANTHER" id="PTHR34200">
    <property type="entry name" value="DENTIN SIALOPHOSPHOPROTEIN-LIKE ISOFORM X1"/>
    <property type="match status" value="1"/>
</dbReference>
<proteinExistence type="predicted"/>
<keyword evidence="3" id="KW-0732">Signal</keyword>
<protein>
    <submittedName>
        <fullName evidence="5">SUN domain-containing protein 2</fullName>
    </submittedName>
</protein>
<evidence type="ECO:0000256" key="3">
    <source>
        <dbReference type="SAM" id="SignalP"/>
    </source>
</evidence>
<feature type="compositionally biased region" description="Basic and acidic residues" evidence="1">
    <location>
        <begin position="55"/>
        <end position="73"/>
    </location>
</feature>
<evidence type="ECO:0000256" key="2">
    <source>
        <dbReference type="SAM" id="Phobius"/>
    </source>
</evidence>
<dbReference type="Pfam" id="PF24053">
    <property type="entry name" value="DUF7356"/>
    <property type="match status" value="1"/>
</dbReference>
<keyword evidence="2" id="KW-1133">Transmembrane helix</keyword>
<keyword evidence="2" id="KW-0812">Transmembrane</keyword>
<organism evidence="5 6">
    <name type="scientific">Quillaja saponaria</name>
    <name type="common">Soap bark tree</name>
    <dbReference type="NCBI Taxonomy" id="32244"/>
    <lineage>
        <taxon>Eukaryota</taxon>
        <taxon>Viridiplantae</taxon>
        <taxon>Streptophyta</taxon>
        <taxon>Embryophyta</taxon>
        <taxon>Tracheophyta</taxon>
        <taxon>Spermatophyta</taxon>
        <taxon>Magnoliopsida</taxon>
        <taxon>eudicotyledons</taxon>
        <taxon>Gunneridae</taxon>
        <taxon>Pentapetalae</taxon>
        <taxon>rosids</taxon>
        <taxon>fabids</taxon>
        <taxon>Fabales</taxon>
        <taxon>Quillajaceae</taxon>
        <taxon>Quillaja</taxon>
    </lineage>
</organism>